<protein>
    <submittedName>
        <fullName evidence="2">Uncharacterized protein</fullName>
    </submittedName>
</protein>
<reference evidence="2 3" key="1">
    <citation type="submission" date="2019-02" db="EMBL/GenBank/DDBJ databases">
        <title>Sequencing the genomes of 1000 actinobacteria strains.</title>
        <authorList>
            <person name="Klenk H.-P."/>
        </authorList>
    </citation>
    <scope>NUCLEOTIDE SEQUENCE [LARGE SCALE GENOMIC DNA]</scope>
    <source>
        <strain evidence="2 3">DSM 45162</strain>
    </source>
</reference>
<proteinExistence type="predicted"/>
<dbReference type="EMBL" id="SHKY01000001">
    <property type="protein sequence ID" value="RZU49573.1"/>
    <property type="molecule type" value="Genomic_DNA"/>
</dbReference>
<dbReference type="Proteomes" id="UP000292564">
    <property type="component" value="Unassembled WGS sequence"/>
</dbReference>
<keyword evidence="1" id="KW-0732">Signal</keyword>
<dbReference type="RefSeq" id="WP_165449406.1">
    <property type="nucleotide sequence ID" value="NZ_SHKY01000001.1"/>
</dbReference>
<sequence length="363" mass="37938">MFRPSRTALAATALSLAASVFAMPVAAYAADTTTNLSATQMAAALKTVATTSTAAAAGGWQTTIGLTGFLSLTGSSVVDTQHKTAVTRVRFEDELMIAYVAGGRGAYLNLGEPDQRAAVQMMGRPEVKFVFAADPTLNFDTLMKENGPGSVLADSSHAGTKTVHDDGSADYRFTGSSGEMYTFRVATSGSLTRAHVAADGLAMTQSFVYGPQTVTLPAAAITISAATLNRGVAYLHMSDAVRAVAKGGAEVVRGKAHGRRVKVSSLRKIIKHDAKVFNTKLQVKLVKVKNIRRGVKVYAKNPWTHKTVSYTVKAFGRKVVVRKTKAAAAGLAAVQAAGTAHHLPADLPAGWLDGLFAAAVAGK</sequence>
<gene>
    <name evidence="2" type="ORF">EV385_1326</name>
</gene>
<name>A0A4Q7ZH90_9ACTN</name>
<organism evidence="2 3">
    <name type="scientific">Krasilnikovia cinnamomea</name>
    <dbReference type="NCBI Taxonomy" id="349313"/>
    <lineage>
        <taxon>Bacteria</taxon>
        <taxon>Bacillati</taxon>
        <taxon>Actinomycetota</taxon>
        <taxon>Actinomycetes</taxon>
        <taxon>Micromonosporales</taxon>
        <taxon>Micromonosporaceae</taxon>
        <taxon>Krasilnikovia</taxon>
    </lineage>
</organism>
<evidence type="ECO:0000256" key="1">
    <source>
        <dbReference type="SAM" id="SignalP"/>
    </source>
</evidence>
<evidence type="ECO:0000313" key="2">
    <source>
        <dbReference type="EMBL" id="RZU49573.1"/>
    </source>
</evidence>
<feature type="chain" id="PRO_5020778174" evidence="1">
    <location>
        <begin position="30"/>
        <end position="363"/>
    </location>
</feature>
<comment type="caution">
    <text evidence="2">The sequence shown here is derived from an EMBL/GenBank/DDBJ whole genome shotgun (WGS) entry which is preliminary data.</text>
</comment>
<keyword evidence="3" id="KW-1185">Reference proteome</keyword>
<evidence type="ECO:0000313" key="3">
    <source>
        <dbReference type="Proteomes" id="UP000292564"/>
    </source>
</evidence>
<accession>A0A4Q7ZH90</accession>
<dbReference type="AlphaFoldDB" id="A0A4Q7ZH90"/>
<feature type="signal peptide" evidence="1">
    <location>
        <begin position="1"/>
        <end position="29"/>
    </location>
</feature>